<evidence type="ECO:0000256" key="4">
    <source>
        <dbReference type="ARBA" id="ARBA00022729"/>
    </source>
</evidence>
<dbReference type="SUPFAM" id="SSF53807">
    <property type="entry name" value="Helical backbone' metal receptor"/>
    <property type="match status" value="1"/>
</dbReference>
<dbReference type="Proteomes" id="UP000254492">
    <property type="component" value="Unassembled WGS sequence"/>
</dbReference>
<evidence type="ECO:0000313" key="6">
    <source>
        <dbReference type="EMBL" id="RDS58654.1"/>
    </source>
</evidence>
<keyword evidence="4" id="KW-0732">Signal</keyword>
<evidence type="ECO:0000256" key="3">
    <source>
        <dbReference type="ARBA" id="ARBA00022723"/>
    </source>
</evidence>
<comment type="caution">
    <text evidence="6">The sequence shown here is derived from an EMBL/GenBank/DDBJ whole genome shotgun (WGS) entry which is preliminary data.</text>
</comment>
<sequence>MIKKLSAAIIALLVVGGGIFAFVNGRGDQKSEENQKLKVVTTNSILEDMVNQVAGDDVDVYSIVKRGTDPHAYDPTTDDIAEATDADVLFHNGLNLETGGSGWFNKLTDTANKHDGKEVFAVSKNVKPLYLTAAGKENETDPHAWLDISNGVKYVKLINSVLKDKDPDNAKDYQKRTDAYVEKLEKLHKEAQNKFSDIPEEQRLLVTSEGAFKYFSKAYGIKPAYIWEINTESQGTPEQMKQVLAKIDQSEAKSLFVETSVSPKSMNKVSKETGLPIHSKIFTDSLAKKGTQGDTYYDMVKWNIDKIHDGMLGKE</sequence>
<organism evidence="6 7">
    <name type="scientific">Weissella thailandensis</name>
    <dbReference type="NCBI Taxonomy" id="89061"/>
    <lineage>
        <taxon>Bacteria</taxon>
        <taxon>Bacillati</taxon>
        <taxon>Bacillota</taxon>
        <taxon>Bacilli</taxon>
        <taxon>Lactobacillales</taxon>
        <taxon>Lactobacillaceae</taxon>
        <taxon>Weissella</taxon>
    </lineage>
</organism>
<dbReference type="InterPro" id="IPR050492">
    <property type="entry name" value="Bact_metal-bind_prot9"/>
</dbReference>
<dbReference type="EMBL" id="QRAY01000029">
    <property type="protein sequence ID" value="RDS58654.1"/>
    <property type="molecule type" value="Genomic_DNA"/>
</dbReference>
<protein>
    <submittedName>
        <fullName evidence="6">Metal ABC transporter substrate-binding protein</fullName>
    </submittedName>
</protein>
<dbReference type="PRINTS" id="PR00690">
    <property type="entry name" value="ADHESNFAMILY"/>
</dbReference>
<evidence type="ECO:0000256" key="1">
    <source>
        <dbReference type="ARBA" id="ARBA00004196"/>
    </source>
</evidence>
<proteinExistence type="inferred from homology"/>
<comment type="subcellular location">
    <subcellularLocation>
        <location evidence="1">Cell envelope</location>
    </subcellularLocation>
</comment>
<dbReference type="PANTHER" id="PTHR42953:SF1">
    <property type="entry name" value="METAL-BINDING PROTEIN HI_0362-RELATED"/>
    <property type="match status" value="1"/>
</dbReference>
<reference evidence="6 7" key="1">
    <citation type="submission" date="2018-07" db="EMBL/GenBank/DDBJ databases">
        <title>Genome-based reclassification of Weissella jogaejeotgali as Weissella thailandensis.</title>
        <authorList>
            <person name="Chun J."/>
            <person name="Kim B.-Y."/>
            <person name="Kwak M.-J."/>
        </authorList>
    </citation>
    <scope>NUCLEOTIDE SEQUENCE [LARGE SCALE GENOMIC DNA]</scope>
    <source>
        <strain evidence="6 7">KCTC 3751</strain>
    </source>
</reference>
<keyword evidence="2 5" id="KW-0813">Transport</keyword>
<evidence type="ECO:0000256" key="2">
    <source>
        <dbReference type="ARBA" id="ARBA00022448"/>
    </source>
</evidence>
<name>A0ABX9I1T6_9LACO</name>
<dbReference type="Gene3D" id="3.40.50.1980">
    <property type="entry name" value="Nitrogenase molybdenum iron protein domain"/>
    <property type="match status" value="2"/>
</dbReference>
<dbReference type="PANTHER" id="PTHR42953">
    <property type="entry name" value="HIGH-AFFINITY ZINC UPTAKE SYSTEM PROTEIN ZNUA-RELATED"/>
    <property type="match status" value="1"/>
</dbReference>
<dbReference type="InterPro" id="IPR006128">
    <property type="entry name" value="Lipoprotein_PsaA-like"/>
</dbReference>
<evidence type="ECO:0000313" key="7">
    <source>
        <dbReference type="Proteomes" id="UP000254492"/>
    </source>
</evidence>
<dbReference type="InterPro" id="IPR006129">
    <property type="entry name" value="AdhesinB"/>
</dbReference>
<gene>
    <name evidence="6" type="ORF">DWV05_09935</name>
</gene>
<dbReference type="InterPro" id="IPR006127">
    <property type="entry name" value="ZnuA-like"/>
</dbReference>
<comment type="similarity">
    <text evidence="5">Belongs to the bacterial solute-binding protein 9 family.</text>
</comment>
<dbReference type="Pfam" id="PF01297">
    <property type="entry name" value="ZnuA"/>
    <property type="match status" value="1"/>
</dbReference>
<dbReference type="PRINTS" id="PR00691">
    <property type="entry name" value="ADHESINB"/>
</dbReference>
<keyword evidence="3" id="KW-0479">Metal-binding</keyword>
<evidence type="ECO:0000256" key="5">
    <source>
        <dbReference type="RuleBase" id="RU003512"/>
    </source>
</evidence>
<accession>A0ABX9I1T6</accession>
<keyword evidence="7" id="KW-1185">Reference proteome</keyword>